<dbReference type="Gene3D" id="3.40.50.2000">
    <property type="entry name" value="Glycogen Phosphorylase B"/>
    <property type="match status" value="2"/>
</dbReference>
<dbReference type="SUPFAM" id="SSF53756">
    <property type="entry name" value="UDP-Glycosyltransferase/glycogen phosphorylase"/>
    <property type="match status" value="1"/>
</dbReference>
<comment type="caution">
    <text evidence="4">The sequence shown here is derived from an EMBL/GenBank/DDBJ whole genome shotgun (WGS) entry which is preliminary data.</text>
</comment>
<dbReference type="RefSeq" id="WP_046466386.1">
    <property type="nucleotide sequence ID" value="NZ_JAUOQO010000002.1"/>
</dbReference>
<name>A0AAW7YND6_9STAP</name>
<reference evidence="4" key="1">
    <citation type="submission" date="2023-07" db="EMBL/GenBank/DDBJ databases">
        <title>Genome content predicts the carbon catabolic preferences of heterotrophic bacteria.</title>
        <authorList>
            <person name="Gralka M."/>
        </authorList>
    </citation>
    <scope>NUCLEOTIDE SEQUENCE</scope>
    <source>
        <strain evidence="4">E2R20</strain>
    </source>
</reference>
<evidence type="ECO:0000256" key="2">
    <source>
        <dbReference type="ARBA" id="ARBA00022679"/>
    </source>
</evidence>
<proteinExistence type="predicted"/>
<dbReference type="CDD" id="cd04949">
    <property type="entry name" value="GT4_GtfA-like"/>
    <property type="match status" value="1"/>
</dbReference>
<dbReference type="PANTHER" id="PTHR12526:SF629">
    <property type="entry name" value="TEICHURONIC ACID BIOSYNTHESIS GLYCOSYLTRANSFERASE TUAH-RELATED"/>
    <property type="match status" value="1"/>
</dbReference>
<dbReference type="GO" id="GO:0016757">
    <property type="term" value="F:glycosyltransferase activity"/>
    <property type="evidence" value="ECO:0007669"/>
    <property type="project" value="UniProtKB-KW"/>
</dbReference>
<dbReference type="Proteomes" id="UP001170310">
    <property type="component" value="Unassembled WGS sequence"/>
</dbReference>
<keyword evidence="5" id="KW-1185">Reference proteome</keyword>
<dbReference type="Pfam" id="PF00534">
    <property type="entry name" value="Glycos_transf_1"/>
    <property type="match status" value="1"/>
</dbReference>
<evidence type="ECO:0000313" key="5">
    <source>
        <dbReference type="Proteomes" id="UP001170310"/>
    </source>
</evidence>
<dbReference type="InterPro" id="IPR001296">
    <property type="entry name" value="Glyco_trans_1"/>
</dbReference>
<keyword evidence="2 4" id="KW-0808">Transferase</keyword>
<evidence type="ECO:0000259" key="3">
    <source>
        <dbReference type="Pfam" id="PF00534"/>
    </source>
</evidence>
<sequence>MNYFVGFNLGSTITGIEKALINRLYLFKKADLPAKCVFIKWNRYLSKQHNDFIDREDFINMYDYFQEIDDVTESYHFDWITYWESECHFNIEYIPNTNDIRVYDGKTFIMYAHFLNRSYKHIDYINYFDKNRRKVKRELFDIRGFLSCTKILTGRQETVYESYHNENGEILIEKYYHTVSGESQLDLIVLNHHQKHYFFNSEEELVAYFIEDLYQEGDLFFSDKNRNTSPAFNLTDSKIPVVAVLHSTHVKNSQEINSSNYKNIYKPVFNNLNRYKAIITSTNEQKKDVSNRIQNKIPIFNLPVGFSSSTKSELKKIPVKKLISIARYSPEKQLDHQIRLIEKLKADYPEIQLHMYGSGIEKAKLETLIKEKQLENSVLLRGFLPDLENEFKDAYLSIITSNMEGFSLSLLESLSHGVPVISYDIKYGPAEMINNGENGYLIQKDDENALYEKVKYLLDHPELQHEFSVNSVKVANQFSEDNLIDQWKTFLKTL</sequence>
<gene>
    <name evidence="4" type="ORF">Q4528_03645</name>
</gene>
<dbReference type="EC" id="2.4.-.-" evidence="4"/>
<organism evidence="4 5">
    <name type="scientific">Staphylococcus pasteuri_A</name>
    <dbReference type="NCBI Taxonomy" id="3062664"/>
    <lineage>
        <taxon>Bacteria</taxon>
        <taxon>Bacillati</taxon>
        <taxon>Bacillota</taxon>
        <taxon>Bacilli</taxon>
        <taxon>Bacillales</taxon>
        <taxon>Staphylococcaceae</taxon>
        <taxon>Staphylococcus</taxon>
    </lineage>
</organism>
<evidence type="ECO:0000256" key="1">
    <source>
        <dbReference type="ARBA" id="ARBA00022676"/>
    </source>
</evidence>
<feature type="domain" description="Glycosyl transferase family 1" evidence="3">
    <location>
        <begin position="319"/>
        <end position="471"/>
    </location>
</feature>
<protein>
    <submittedName>
        <fullName evidence="4">Glycosyltransferase</fullName>
        <ecNumber evidence="4">2.4.-.-</ecNumber>
    </submittedName>
</protein>
<dbReference type="AlphaFoldDB" id="A0AAW7YND6"/>
<dbReference type="EMBL" id="JAUOQO010000002">
    <property type="protein sequence ID" value="MDO6573247.1"/>
    <property type="molecule type" value="Genomic_DNA"/>
</dbReference>
<accession>A0AAW7YND6</accession>
<keyword evidence="1 4" id="KW-0328">Glycosyltransferase</keyword>
<dbReference type="PANTHER" id="PTHR12526">
    <property type="entry name" value="GLYCOSYLTRANSFERASE"/>
    <property type="match status" value="1"/>
</dbReference>
<evidence type="ECO:0000313" key="4">
    <source>
        <dbReference type="EMBL" id="MDO6573247.1"/>
    </source>
</evidence>